<dbReference type="EMBL" id="JABZSQ010000145">
    <property type="protein sequence ID" value="MBF1415453.1"/>
    <property type="molecule type" value="Genomic_DNA"/>
</dbReference>
<evidence type="ECO:0000313" key="1">
    <source>
        <dbReference type="EMBL" id="MBF1415453.1"/>
    </source>
</evidence>
<evidence type="ECO:0000313" key="2">
    <source>
        <dbReference type="Proteomes" id="UP000757461"/>
    </source>
</evidence>
<accession>A0A930HZT9</accession>
<feature type="non-terminal residue" evidence="1">
    <location>
        <position position="901"/>
    </location>
</feature>
<name>A0A930HZT9_9BACT</name>
<sequence>MNKEIKYNGLSTVPPDNTCQDGDSAMLLNLVPEDGALKPVSAPKLLLQLGENKKVIYIHKTISFSNYIIQDIKTFELYVLNANEKLFERAVSLGAYRSLSHVNAIGNTLLLFTEEYIIYFLWKQGQYVMLGNHVPNLQLSFGLRGKPRIYSLSDESHSTFNVNFERIDESRLYEVWTEDNQKKITSQIMAKVNKFLADQTIKEGRFALPFFVRYALRLYDGSLVCHSAPILMNPSTKTAPVVFWNRVSGKEGYTEAECDIMLVSAGIDYQLLPDGENSHLRMNDWKDIIKSVDVFISKPIYTYDQSGNCKSFADTDNLDTKFIGALDISRFSDEKTIEIAGLINVPVRKRAEDTALLPISVNGIDLTNNTLGGRENPLGKYYVEWKYSKLYTLFFSKDSTYPKTTISLPEYTDDKNREMLENVQNFYFLKSISINELSTSERKDIVVNKEYLQSLTTRETMTDDYLSHDRITAKYSQTYNGRINLSGIRRELFQGFMAGSMFSYANNSEASWELKKDGKVVLDFGSLDYRDISIQTMIEEGGERYIVNSYVSSHLAPFVSSMYTNGDFAPTSWGCYVFYPNTHATMMRIHAGIDTYEVKLKPHDFLNGAYGVIDYELIRKQNTTHTEPPTKLENIIDVPNKIYTSEINNPFFFPVTGINTIGTGRILGIATAAKALSEGQFGQFPLYAFTDEGVWALEVNSTGGYSAKQPITRDVCLSSKSITQIDSAVLFTTDRGIMLLQGSQAMCISDVLNGENAVPITVLPKIDKILEYADLSKGTLRILPFMDFVRDCRMIYDYEHQRIIAYNTSKEYNCNYAYIFSLKSKQWGMIQSNITDNVNSYPDALAVLNDGSLVNFSDETDEIYKSIVVSRPIKLDAYDIHKSVDTIIQRGVFKKGHVKSI</sequence>
<proteinExistence type="predicted"/>
<comment type="caution">
    <text evidence="1">The sequence shown here is derived from an EMBL/GenBank/DDBJ whole genome shotgun (WGS) entry which is preliminary data.</text>
</comment>
<dbReference type="Proteomes" id="UP000757461">
    <property type="component" value="Unassembled WGS sequence"/>
</dbReference>
<protein>
    <submittedName>
        <fullName evidence="1">Uncharacterized protein</fullName>
    </submittedName>
</protein>
<reference evidence="1" key="1">
    <citation type="submission" date="2020-04" db="EMBL/GenBank/DDBJ databases">
        <title>Deep metagenomics examines the oral microbiome during advanced dental caries in children, revealing novel taxa and co-occurrences with host molecules.</title>
        <authorList>
            <person name="Baker J.L."/>
            <person name="Morton J.T."/>
            <person name="Dinis M."/>
            <person name="Alvarez R."/>
            <person name="Tran N.C."/>
            <person name="Knight R."/>
            <person name="Edlund A."/>
        </authorList>
    </citation>
    <scope>NUCLEOTIDE SEQUENCE</scope>
    <source>
        <strain evidence="1">JCVI_25_bin.9</strain>
    </source>
</reference>
<dbReference type="AlphaFoldDB" id="A0A930HZT9"/>
<organism evidence="1 2">
    <name type="scientific">Prevotella histicola</name>
    <dbReference type="NCBI Taxonomy" id="470565"/>
    <lineage>
        <taxon>Bacteria</taxon>
        <taxon>Pseudomonadati</taxon>
        <taxon>Bacteroidota</taxon>
        <taxon>Bacteroidia</taxon>
        <taxon>Bacteroidales</taxon>
        <taxon>Prevotellaceae</taxon>
        <taxon>Prevotella</taxon>
    </lineage>
</organism>
<gene>
    <name evidence="1" type="ORF">HXN33_07730</name>
</gene>